<feature type="domain" description="YdbS-like PH" evidence="3">
    <location>
        <begin position="253"/>
        <end position="333"/>
    </location>
</feature>
<name>A0A1L3Q1H8_9EURY</name>
<evidence type="ECO:0000313" key="5">
    <source>
        <dbReference type="EMBL" id="RNI08360.1"/>
    </source>
</evidence>
<reference evidence="6 8" key="2">
    <citation type="submission" date="2016-10" db="EMBL/GenBank/DDBJ databases">
        <authorList>
            <person name="de Groot N.N."/>
        </authorList>
    </citation>
    <scope>NUCLEOTIDE SEQUENCE [LARGE SCALE GENOMIC DNA]</scope>
    <source>
        <strain evidence="6 8">Z-7982</strain>
    </source>
</reference>
<dbReference type="Pfam" id="PF03703">
    <property type="entry name" value="bPH_2"/>
    <property type="match status" value="3"/>
</dbReference>
<accession>A0A1L3Q1H8</accession>
<feature type="transmembrane region" description="Helical" evidence="2">
    <location>
        <begin position="12"/>
        <end position="33"/>
    </location>
</feature>
<evidence type="ECO:0000259" key="3">
    <source>
        <dbReference type="Pfam" id="PF03703"/>
    </source>
</evidence>
<reference evidence="4 7" key="1">
    <citation type="submission" date="2016-10" db="EMBL/GenBank/DDBJ databases">
        <title>Methanohalophilus halophilus.</title>
        <authorList>
            <person name="L'haridon S."/>
        </authorList>
    </citation>
    <scope>NUCLEOTIDE SEQUENCE [LARGE SCALE GENOMIC DNA]</scope>
    <source>
        <strain evidence="4 7">Z-7982</strain>
    </source>
</reference>
<evidence type="ECO:0000313" key="9">
    <source>
        <dbReference type="Proteomes" id="UP000267921"/>
    </source>
</evidence>
<evidence type="ECO:0000313" key="8">
    <source>
        <dbReference type="Proteomes" id="UP000198669"/>
    </source>
</evidence>
<dbReference type="Proteomes" id="UP000186879">
    <property type="component" value="Chromosome"/>
</dbReference>
<feature type="region of interest" description="Disordered" evidence="1">
    <location>
        <begin position="145"/>
        <end position="164"/>
    </location>
</feature>
<dbReference type="Proteomes" id="UP000267921">
    <property type="component" value="Unassembled WGS sequence"/>
</dbReference>
<feature type="domain" description="YdbS-like PH" evidence="3">
    <location>
        <begin position="402"/>
        <end position="476"/>
    </location>
</feature>
<dbReference type="PANTHER" id="PTHR34473">
    <property type="entry name" value="UPF0699 TRANSMEMBRANE PROTEIN YDBS"/>
    <property type="match status" value="1"/>
</dbReference>
<evidence type="ECO:0000256" key="1">
    <source>
        <dbReference type="SAM" id="MobiDB-lite"/>
    </source>
</evidence>
<keyword evidence="2" id="KW-0472">Membrane</keyword>
<reference evidence="5 9" key="3">
    <citation type="submission" date="2018-10" db="EMBL/GenBank/DDBJ databases">
        <title>Cultivation of a novel Methanohalophilus strain from Kebrit Deep of the Red Sea and a genomic comparison of members of the genus Methanohalophilus.</title>
        <authorList>
            <person name="Guan Y."/>
            <person name="Ngugi D.K."/>
            <person name="Stingl U."/>
        </authorList>
    </citation>
    <scope>NUCLEOTIDE SEQUENCE [LARGE SCALE GENOMIC DNA]</scope>
    <source>
        <strain evidence="5 9">DSM 3094</strain>
    </source>
</reference>
<proteinExistence type="predicted"/>
<feature type="transmembrane region" description="Helical" evidence="2">
    <location>
        <begin position="189"/>
        <end position="207"/>
    </location>
</feature>
<gene>
    <name evidence="4" type="ORF">BHR79_03490</name>
    <name evidence="5" type="ORF">EFE40_07370</name>
    <name evidence="6" type="ORF">SAMN04515625_0532</name>
</gene>
<protein>
    <submittedName>
        <fullName evidence="6">Putative membrane protein</fullName>
    </submittedName>
</protein>
<keyword evidence="7" id="KW-1185">Reference proteome</keyword>
<dbReference type="PIRSF" id="PIRSF026631">
    <property type="entry name" value="UCP026631"/>
    <property type="match status" value="1"/>
</dbReference>
<feature type="transmembrane region" description="Helical" evidence="2">
    <location>
        <begin position="227"/>
        <end position="251"/>
    </location>
</feature>
<dbReference type="EMBL" id="RJJG01000005">
    <property type="protein sequence ID" value="RNI08360.1"/>
    <property type="molecule type" value="Genomic_DNA"/>
</dbReference>
<feature type="transmembrane region" description="Helical" evidence="2">
    <location>
        <begin position="358"/>
        <end position="378"/>
    </location>
</feature>
<evidence type="ECO:0000313" key="4">
    <source>
        <dbReference type="EMBL" id="APH38641.1"/>
    </source>
</evidence>
<evidence type="ECO:0000313" key="6">
    <source>
        <dbReference type="EMBL" id="SDW18011.1"/>
    </source>
</evidence>
<dbReference type="EMBL" id="FNMU01000001">
    <property type="protein sequence ID" value="SDW18011.1"/>
    <property type="molecule type" value="Genomic_DNA"/>
</dbReference>
<dbReference type="AlphaFoldDB" id="A0A1L3Q1H8"/>
<organism evidence="4 7">
    <name type="scientific">Methanohalophilus halophilus</name>
    <dbReference type="NCBI Taxonomy" id="2177"/>
    <lineage>
        <taxon>Archaea</taxon>
        <taxon>Methanobacteriati</taxon>
        <taxon>Methanobacteriota</taxon>
        <taxon>Stenosarchaea group</taxon>
        <taxon>Methanomicrobia</taxon>
        <taxon>Methanosarcinales</taxon>
        <taxon>Methanosarcinaceae</taxon>
        <taxon>Methanohalophilus</taxon>
    </lineage>
</organism>
<feature type="transmembrane region" description="Helical" evidence="2">
    <location>
        <begin position="45"/>
        <end position="66"/>
    </location>
</feature>
<dbReference type="EMBL" id="CP017921">
    <property type="protein sequence ID" value="APH38641.1"/>
    <property type="molecule type" value="Genomic_DNA"/>
</dbReference>
<feature type="compositionally biased region" description="Basic and acidic residues" evidence="1">
    <location>
        <begin position="154"/>
        <end position="164"/>
    </location>
</feature>
<keyword evidence="2" id="KW-0812">Transmembrane</keyword>
<feature type="domain" description="YdbS-like PH" evidence="3">
    <location>
        <begin position="64"/>
        <end position="130"/>
    </location>
</feature>
<dbReference type="KEGG" id="mhaz:BHR79_03490"/>
<evidence type="ECO:0000256" key="2">
    <source>
        <dbReference type="SAM" id="Phobius"/>
    </source>
</evidence>
<dbReference type="PANTHER" id="PTHR34473:SF2">
    <property type="entry name" value="UPF0699 TRANSMEMBRANE PROTEIN YDBT"/>
    <property type="match status" value="1"/>
</dbReference>
<sequence>MKMSEYKRQHPVMIILETLKSIIYAIPPIFFFALSLRDELGSVNIPFLAAIALIAILTYSTAKWYLFTYQYENGYLHIRKGLLLKKERSIKRERVQTVNVITNFIQKFLGITSLHVKTAGSTEAELSLTAVTLQESQNIKTYLENHATNRSSKNHTEESETGDAKADTVNTYNIPLWNLLLAEATSGRFMLLFSLIAAALSQLYPYIPESYLRLVLERIIPQTSVNISLLMILIFGLLLLSWIISTLVFAIQYANFTLQRKEDDIRISYGLIEQKEYNLNMKRIQALSVKNSLLRQPFRLCSIYAEVAGGSSEKQDYVTTLYPLLHVRQLSKFMDNMFPEYTIPENMHPLPLRSRKRYIIRLLVPALVIVLLLQLVPYGWVSLLILPPVFLLGLSRYNTGGTAILEKQLTLRFRNIHRYHVFVLKDHIQTMHISSNPFQRMSDLDTIGISVLSSRGGNRFAIADVDIEESGKIWNWFSRN</sequence>
<dbReference type="OrthoDB" id="107421at2157"/>
<dbReference type="InterPro" id="IPR005182">
    <property type="entry name" value="YdbS-like_PH"/>
</dbReference>
<dbReference type="STRING" id="2177.BHR79_03490"/>
<evidence type="ECO:0000313" key="7">
    <source>
        <dbReference type="Proteomes" id="UP000186879"/>
    </source>
</evidence>
<keyword evidence="2" id="KW-1133">Transmembrane helix</keyword>
<dbReference type="Proteomes" id="UP000198669">
    <property type="component" value="Unassembled WGS sequence"/>
</dbReference>
<dbReference type="InterPro" id="IPR014529">
    <property type="entry name" value="UCP026631"/>
</dbReference>